<name>A0AA43TLV4_9GAMM</name>
<dbReference type="InterPro" id="IPR023213">
    <property type="entry name" value="CAT-like_dom_sf"/>
</dbReference>
<evidence type="ECO:0000259" key="1">
    <source>
        <dbReference type="Pfam" id="PF00668"/>
    </source>
</evidence>
<dbReference type="Proteomes" id="UP001160519">
    <property type="component" value="Unassembled WGS sequence"/>
</dbReference>
<dbReference type="GO" id="GO:0003824">
    <property type="term" value="F:catalytic activity"/>
    <property type="evidence" value="ECO:0007669"/>
    <property type="project" value="InterPro"/>
</dbReference>
<protein>
    <submittedName>
        <fullName evidence="2">Condensation domain-containing protein</fullName>
    </submittedName>
</protein>
<dbReference type="EMBL" id="JAQSDF010000145">
    <property type="protein sequence ID" value="MDI1232631.1"/>
    <property type="molecule type" value="Genomic_DNA"/>
</dbReference>
<evidence type="ECO:0000313" key="3">
    <source>
        <dbReference type="Proteomes" id="UP001160519"/>
    </source>
</evidence>
<reference evidence="2" key="1">
    <citation type="submission" date="2023-01" db="EMBL/GenBank/DDBJ databases">
        <title>Biogeochemical cycle of methane in antarctic sediments.</title>
        <authorList>
            <person name="Roldan D.M."/>
            <person name="Menes R.J."/>
        </authorList>
    </citation>
    <scope>NUCLEOTIDE SEQUENCE [LARGE SCALE GENOMIC DNA]</scope>
    <source>
        <strain evidence="2">K-2018 MAG008</strain>
    </source>
</reference>
<comment type="caution">
    <text evidence="2">The sequence shown here is derived from an EMBL/GenBank/DDBJ whole genome shotgun (WGS) entry which is preliminary data.</text>
</comment>
<dbReference type="AlphaFoldDB" id="A0AA43TLV4"/>
<gene>
    <name evidence="2" type="ORF">PSU93_15990</name>
</gene>
<accession>A0AA43TLV4</accession>
<feature type="non-terminal residue" evidence="2">
    <location>
        <position position="208"/>
    </location>
</feature>
<dbReference type="PANTHER" id="PTHR45398">
    <property type="match status" value="1"/>
</dbReference>
<dbReference type="Gene3D" id="3.30.559.10">
    <property type="entry name" value="Chloramphenicol acetyltransferase-like domain"/>
    <property type="match status" value="1"/>
</dbReference>
<feature type="non-terminal residue" evidence="2">
    <location>
        <position position="1"/>
    </location>
</feature>
<dbReference type="Gene3D" id="3.30.559.30">
    <property type="entry name" value="Nonribosomal peptide synthetase, condensation domain"/>
    <property type="match status" value="1"/>
</dbReference>
<proteinExistence type="predicted"/>
<keyword evidence="3" id="KW-1185">Reference proteome</keyword>
<organism evidence="2 3">
    <name type="scientific">Candidatus Methylobacter titanis</name>
    <dbReference type="NCBI Taxonomy" id="3053457"/>
    <lineage>
        <taxon>Bacteria</taxon>
        <taxon>Pseudomonadati</taxon>
        <taxon>Pseudomonadota</taxon>
        <taxon>Gammaproteobacteria</taxon>
        <taxon>Methylococcales</taxon>
        <taxon>Methylococcaceae</taxon>
        <taxon>Methylobacter</taxon>
    </lineage>
</organism>
<dbReference type="Pfam" id="PF00668">
    <property type="entry name" value="Condensation"/>
    <property type="match status" value="1"/>
</dbReference>
<dbReference type="InterPro" id="IPR001242">
    <property type="entry name" value="Condensation_dom"/>
</dbReference>
<dbReference type="CDD" id="cd19531">
    <property type="entry name" value="LCL_NRPS-like"/>
    <property type="match status" value="1"/>
</dbReference>
<feature type="domain" description="Condensation" evidence="1">
    <location>
        <begin position="2"/>
        <end position="207"/>
    </location>
</feature>
<sequence length="208" mass="23799">LPFRLAEQPPLRALLAILGPRRHILLLTLHHIVSDRWSVGVLMQEVAALYRAYSQGKPSALPELPIQYGDYCVWQRGQQDKWAKHLDYWRHKLTGAPPLLELPADRPRPPVPSYRGDMCSFEFSAELSRALKELAKQYRVTLFMVMVAAFNTLLYRYTGSRDICIGYPVAGRSQSQTAALIGFFVNTLVLRCRVEPDMTFSQLLLQLR</sequence>
<dbReference type="PANTHER" id="PTHR45398:SF1">
    <property type="entry name" value="ENZYME, PUTATIVE (JCVI)-RELATED"/>
    <property type="match status" value="1"/>
</dbReference>
<dbReference type="SUPFAM" id="SSF52777">
    <property type="entry name" value="CoA-dependent acyltransferases"/>
    <property type="match status" value="2"/>
</dbReference>
<evidence type="ECO:0000313" key="2">
    <source>
        <dbReference type="EMBL" id="MDI1232631.1"/>
    </source>
</evidence>